<dbReference type="EMBL" id="CALNXK010000104">
    <property type="protein sequence ID" value="CAH3156393.1"/>
    <property type="molecule type" value="Genomic_DNA"/>
</dbReference>
<comment type="caution">
    <text evidence="1">The sequence shown here is derived from an EMBL/GenBank/DDBJ whole genome shotgun (WGS) entry which is preliminary data.</text>
</comment>
<dbReference type="Proteomes" id="UP001159405">
    <property type="component" value="Unassembled WGS sequence"/>
</dbReference>
<evidence type="ECO:0000313" key="1">
    <source>
        <dbReference type="EMBL" id="CAH3156393.1"/>
    </source>
</evidence>
<organism evidence="1 2">
    <name type="scientific">Porites lobata</name>
    <dbReference type="NCBI Taxonomy" id="104759"/>
    <lineage>
        <taxon>Eukaryota</taxon>
        <taxon>Metazoa</taxon>
        <taxon>Cnidaria</taxon>
        <taxon>Anthozoa</taxon>
        <taxon>Hexacorallia</taxon>
        <taxon>Scleractinia</taxon>
        <taxon>Fungiina</taxon>
        <taxon>Poritidae</taxon>
        <taxon>Porites</taxon>
    </lineage>
</organism>
<protein>
    <submittedName>
        <fullName evidence="1">Uncharacterized protein</fullName>
    </submittedName>
</protein>
<feature type="non-terminal residue" evidence="1">
    <location>
        <position position="200"/>
    </location>
</feature>
<evidence type="ECO:0000313" key="2">
    <source>
        <dbReference type="Proteomes" id="UP001159405"/>
    </source>
</evidence>
<reference evidence="1 2" key="1">
    <citation type="submission" date="2022-05" db="EMBL/GenBank/DDBJ databases">
        <authorList>
            <consortium name="Genoscope - CEA"/>
            <person name="William W."/>
        </authorList>
    </citation>
    <scope>NUCLEOTIDE SEQUENCE [LARGE SCALE GENOMIC DNA]</scope>
</reference>
<sequence>MGYKSKSKQINNNFKIRGLIFDSEEDYIIFKNIDKNIYQTVKSVNDGIIDLKDVFNNVKKINVKETYYDAGDELDVIFINATSLLMYEGTRFENDYKVGCCFFDKINVIEYCDSDSDRAEFKKLIKNAKNLGAESLDYQKNIKENIIFNKIKEYKVKDSNIKYKRIPIEVRYSNSQKGPLVVETPFLFSFGVSENKNQKT</sequence>
<keyword evidence="2" id="KW-1185">Reference proteome</keyword>
<gene>
    <name evidence="1" type="ORF">PLOB_00001800</name>
</gene>
<proteinExistence type="predicted"/>
<name>A0ABN8Q3D9_9CNID</name>
<accession>A0ABN8Q3D9</accession>